<sequence length="57" mass="6040">MDADRAVDVLLILGMLVLVGGSIAVRRLPARSMALMAIAWIAVFALGVLLIRMFGGD</sequence>
<keyword evidence="1" id="KW-1133">Transmembrane helix</keyword>
<feature type="transmembrane region" description="Helical" evidence="1">
    <location>
        <begin position="6"/>
        <end position="25"/>
    </location>
</feature>
<accession>A0ABS6BD44</accession>
<protein>
    <submittedName>
        <fullName evidence="2">Uncharacterized protein</fullName>
    </submittedName>
</protein>
<dbReference type="EMBL" id="JAHKRT010000001">
    <property type="protein sequence ID" value="MBU3076250.1"/>
    <property type="molecule type" value="Genomic_DNA"/>
</dbReference>
<evidence type="ECO:0000256" key="1">
    <source>
        <dbReference type="SAM" id="Phobius"/>
    </source>
</evidence>
<evidence type="ECO:0000313" key="3">
    <source>
        <dbReference type="Proteomes" id="UP000776276"/>
    </source>
</evidence>
<proteinExistence type="predicted"/>
<dbReference type="Proteomes" id="UP000776276">
    <property type="component" value="Unassembled WGS sequence"/>
</dbReference>
<reference evidence="2 3" key="1">
    <citation type="submission" date="2021-06" db="EMBL/GenBank/DDBJ databases">
        <title>Sphingomonas sp. XMGL2, whole genome shotgun sequencing project.</title>
        <authorList>
            <person name="Zhao G."/>
            <person name="Shen L."/>
        </authorList>
    </citation>
    <scope>NUCLEOTIDE SEQUENCE [LARGE SCALE GENOMIC DNA]</scope>
    <source>
        <strain evidence="2 3">XMGL2</strain>
    </source>
</reference>
<organism evidence="2 3">
    <name type="scientific">Sphingomonas quercus</name>
    <dbReference type="NCBI Taxonomy" id="2842451"/>
    <lineage>
        <taxon>Bacteria</taxon>
        <taxon>Pseudomonadati</taxon>
        <taxon>Pseudomonadota</taxon>
        <taxon>Alphaproteobacteria</taxon>
        <taxon>Sphingomonadales</taxon>
        <taxon>Sphingomonadaceae</taxon>
        <taxon>Sphingomonas</taxon>
    </lineage>
</organism>
<evidence type="ECO:0000313" key="2">
    <source>
        <dbReference type="EMBL" id="MBU3076250.1"/>
    </source>
</evidence>
<keyword evidence="3" id="KW-1185">Reference proteome</keyword>
<feature type="transmembrane region" description="Helical" evidence="1">
    <location>
        <begin position="37"/>
        <end position="55"/>
    </location>
</feature>
<dbReference type="RefSeq" id="WP_216318108.1">
    <property type="nucleotide sequence ID" value="NZ_JAHKRT010000001.1"/>
</dbReference>
<comment type="caution">
    <text evidence="2">The sequence shown here is derived from an EMBL/GenBank/DDBJ whole genome shotgun (WGS) entry which is preliminary data.</text>
</comment>
<keyword evidence="1" id="KW-0472">Membrane</keyword>
<name>A0ABS6BD44_9SPHN</name>
<keyword evidence="1" id="KW-0812">Transmembrane</keyword>
<gene>
    <name evidence="2" type="ORF">KOF26_00080</name>
</gene>